<sequence length="179" mass="18864">MSDETYAPQWAARWPERITLDEAAEEISFDVFQGDPEGTILLVKVLVPVAGLVTWTLEALADNDSEDRTGRLEDGLLAGGGCVPPVVILPSSGLADGNHRVALAEQGGRAHVPAYVVPVVDANGDEVSLPPGFILHDGFREHAATQVPAPECGHYMPEAEVRGGRPRCASCNGVTGEAS</sequence>
<protein>
    <submittedName>
        <fullName evidence="1">Uncharacterized protein</fullName>
    </submittedName>
</protein>
<dbReference type="Proteomes" id="UP000295626">
    <property type="component" value="Unassembled WGS sequence"/>
</dbReference>
<gene>
    <name evidence="1" type="ORF">E1091_00235</name>
</gene>
<evidence type="ECO:0000313" key="2">
    <source>
        <dbReference type="Proteomes" id="UP000295626"/>
    </source>
</evidence>
<proteinExistence type="predicted"/>
<comment type="caution">
    <text evidence="1">The sequence shown here is derived from an EMBL/GenBank/DDBJ whole genome shotgun (WGS) entry which is preliminary data.</text>
</comment>
<accession>A0ABY2DPI9</accession>
<organism evidence="1 2">
    <name type="scientific">Micromonospora fluostatini</name>
    <dbReference type="NCBI Taxonomy" id="1629071"/>
    <lineage>
        <taxon>Bacteria</taxon>
        <taxon>Bacillati</taxon>
        <taxon>Actinomycetota</taxon>
        <taxon>Actinomycetes</taxon>
        <taxon>Micromonosporales</taxon>
        <taxon>Micromonosporaceae</taxon>
        <taxon>Micromonospora</taxon>
    </lineage>
</organism>
<name>A0ABY2DPI9_9ACTN</name>
<evidence type="ECO:0000313" key="1">
    <source>
        <dbReference type="EMBL" id="TDC02664.1"/>
    </source>
</evidence>
<dbReference type="EMBL" id="SMKE01000002">
    <property type="protein sequence ID" value="TDC02664.1"/>
    <property type="molecule type" value="Genomic_DNA"/>
</dbReference>
<keyword evidence="2" id="KW-1185">Reference proteome</keyword>
<reference evidence="1 2" key="1">
    <citation type="submission" date="2019-02" db="EMBL/GenBank/DDBJ databases">
        <title>Draft genome sequences of novel Actinobacteria.</title>
        <authorList>
            <person name="Sahin N."/>
            <person name="Ay H."/>
            <person name="Saygin H."/>
        </authorList>
    </citation>
    <scope>NUCLEOTIDE SEQUENCE [LARGE SCALE GENOMIC DNA]</scope>
    <source>
        <strain evidence="1 2">JCM 30529</strain>
    </source>
</reference>